<dbReference type="PROSITE" id="PS00611">
    <property type="entry name" value="HISOL_DEHYDROGENASE"/>
    <property type="match status" value="1"/>
</dbReference>
<feature type="binding site" evidence="9">
    <location>
        <position position="253"/>
    </location>
    <ligand>
        <name>Zn(2+)</name>
        <dbReference type="ChEBI" id="CHEBI:29105"/>
    </ligand>
</feature>
<dbReference type="GO" id="GO:0004399">
    <property type="term" value="F:histidinol dehydrogenase activity"/>
    <property type="evidence" value="ECO:0007669"/>
    <property type="project" value="UniProtKB-EC"/>
</dbReference>
<dbReference type="RefSeq" id="WP_013014793.1">
    <property type="nucleotide sequence ID" value="NC_013946.1"/>
</dbReference>
<dbReference type="CDD" id="cd06572">
    <property type="entry name" value="Histidinol_dh"/>
    <property type="match status" value="1"/>
</dbReference>
<evidence type="ECO:0000256" key="4">
    <source>
        <dbReference type="ARBA" id="ARBA00023002"/>
    </source>
</evidence>
<evidence type="ECO:0000313" key="13">
    <source>
        <dbReference type="Proteomes" id="UP000006655"/>
    </source>
</evidence>
<organism evidence="12 14">
    <name type="scientific">Meiothermus ruber (strain ATCC 35948 / DSM 1279 / VKM B-1258 / 21)</name>
    <name type="common">Thermus ruber</name>
    <dbReference type="NCBI Taxonomy" id="504728"/>
    <lineage>
        <taxon>Bacteria</taxon>
        <taxon>Thermotogati</taxon>
        <taxon>Deinococcota</taxon>
        <taxon>Deinococci</taxon>
        <taxon>Thermales</taxon>
        <taxon>Thermaceae</taxon>
        <taxon>Meiothermus</taxon>
    </lineage>
</organism>
<feature type="binding site" evidence="8">
    <location>
        <position position="411"/>
    </location>
    <ligand>
        <name>substrate</name>
    </ligand>
</feature>
<dbReference type="Proteomes" id="UP000006655">
    <property type="component" value="Chromosome"/>
</dbReference>
<dbReference type="InterPro" id="IPR012131">
    <property type="entry name" value="Hstdl_DH"/>
</dbReference>
<keyword evidence="13" id="KW-1185">Reference proteome</keyword>
<feature type="binding site" evidence="8">
    <location>
        <position position="319"/>
    </location>
    <ligand>
        <name>substrate</name>
    </ligand>
</feature>
<dbReference type="AlphaFoldDB" id="D3PMI9"/>
<keyword evidence="2 9" id="KW-0479">Metal-binding</keyword>
<dbReference type="FunFam" id="3.40.50.1980:FF:000001">
    <property type="entry name" value="Histidinol dehydrogenase"/>
    <property type="match status" value="1"/>
</dbReference>
<dbReference type="KEGG" id="mrb:Mrub_2545"/>
<feature type="binding site" evidence="9">
    <location>
        <position position="411"/>
    </location>
    <ligand>
        <name>Zn(2+)</name>
        <dbReference type="ChEBI" id="CHEBI:29105"/>
    </ligand>
</feature>
<feature type="active site" description="Proton acceptor" evidence="6">
    <location>
        <position position="318"/>
    </location>
</feature>
<accession>D3PMI9</accession>
<dbReference type="PANTHER" id="PTHR21256">
    <property type="entry name" value="HISTIDINOL DEHYDROGENASE HDH"/>
    <property type="match status" value="1"/>
</dbReference>
<dbReference type="Gene3D" id="3.40.50.1980">
    <property type="entry name" value="Nitrogenase molybdenum iron protein domain"/>
    <property type="match status" value="2"/>
</dbReference>
<dbReference type="EC" id="1.1.1.23" evidence="12"/>
<dbReference type="PRINTS" id="PR00083">
    <property type="entry name" value="HOLDHDRGNASE"/>
</dbReference>
<dbReference type="EMBL" id="CP001743">
    <property type="protein sequence ID" value="ADD29295.1"/>
    <property type="molecule type" value="Genomic_DNA"/>
</dbReference>
<keyword evidence="7" id="KW-0520">NAD</keyword>
<keyword evidence="3 9" id="KW-0862">Zinc</keyword>
<comment type="cofactor">
    <cofactor evidence="9">
        <name>Zn(2+)</name>
        <dbReference type="ChEBI" id="CHEBI:29105"/>
    </cofactor>
    <text evidence="9">Binds 1 zinc ion per subunit.</text>
</comment>
<reference evidence="11 13" key="1">
    <citation type="journal article" date="2010" name="Stand. Genomic Sci.">
        <title>Complete genome sequence of Meiothermus ruber type strain (21).</title>
        <authorList>
            <person name="Tindall B.J."/>
            <person name="Sikorski J."/>
            <person name="Lucas S."/>
            <person name="Goltsman E."/>
            <person name="Copeland A."/>
            <person name="Glavina Del Rio T."/>
            <person name="Nolan M."/>
            <person name="Tice H."/>
            <person name="Cheng J.F."/>
            <person name="Han C."/>
            <person name="Pitluck S."/>
            <person name="Liolios K."/>
            <person name="Ivanova N."/>
            <person name="Mavromatis K."/>
            <person name="Ovchinnikova G."/>
            <person name="Pati A."/>
            <person name="Fahnrich R."/>
            <person name="Goodwin L."/>
            <person name="Chen A."/>
            <person name="Palaniappan K."/>
            <person name="Land M."/>
            <person name="Hauser L."/>
            <person name="Chang Y.J."/>
            <person name="Jeffries C.D."/>
            <person name="Rohde M."/>
            <person name="Goker M."/>
            <person name="Woyke T."/>
            <person name="Bristow J."/>
            <person name="Eisen J.A."/>
            <person name="Markowitz V."/>
            <person name="Hugenholtz P."/>
            <person name="Kyrpides N.C."/>
            <person name="Klenk H.P."/>
            <person name="Lapidus A."/>
        </authorList>
    </citation>
    <scope>NUCLEOTIDE SEQUENCE [LARGE SCALE GENOMIC DNA]</scope>
    <source>
        <strain evidence="13">ATCC 35948 / DSM 1279 / VKM B-1258 / 21</strain>
        <strain evidence="11">DSM 1279</strain>
    </source>
</reference>
<feature type="binding site" evidence="8">
    <location>
        <position position="250"/>
    </location>
    <ligand>
        <name>substrate</name>
    </ligand>
</feature>
<dbReference type="PATRIC" id="fig|504728.9.peg.2023"/>
<dbReference type="FunFam" id="3.40.50.1980:FF:000026">
    <property type="entry name" value="Histidinol dehydrogenase"/>
    <property type="match status" value="1"/>
</dbReference>
<dbReference type="Proteomes" id="UP000013026">
    <property type="component" value="Chromosome"/>
</dbReference>
<feature type="binding site" evidence="8">
    <location>
        <position position="406"/>
    </location>
    <ligand>
        <name>substrate</name>
    </ligand>
</feature>
<feature type="binding site" evidence="8">
    <location>
        <position position="228"/>
    </location>
    <ligand>
        <name>substrate</name>
    </ligand>
</feature>
<dbReference type="Gene3D" id="1.20.5.1300">
    <property type="match status" value="1"/>
</dbReference>
<dbReference type="SUPFAM" id="SSF53720">
    <property type="entry name" value="ALDH-like"/>
    <property type="match status" value="1"/>
</dbReference>
<protein>
    <submittedName>
        <fullName evidence="12">Histidinol dehydrogenase</fullName>
        <ecNumber evidence="12">1.1.1.23</ecNumber>
    </submittedName>
</protein>
<dbReference type="KEGG" id="mre:K649_09815"/>
<comment type="similarity">
    <text evidence="1 5 10">Belongs to the histidinol dehydrogenase family.</text>
</comment>
<dbReference type="GO" id="GO:0046872">
    <property type="term" value="F:metal ion binding"/>
    <property type="evidence" value="ECO:0007669"/>
    <property type="project" value="UniProtKB-KW"/>
</dbReference>
<proteinExistence type="inferred from homology"/>
<dbReference type="eggNOG" id="COG0141">
    <property type="taxonomic scope" value="Bacteria"/>
</dbReference>
<evidence type="ECO:0000313" key="11">
    <source>
        <dbReference type="EMBL" id="ADD29295.1"/>
    </source>
</evidence>
<feature type="binding site" evidence="7">
    <location>
        <position position="121"/>
    </location>
    <ligand>
        <name>NAD(+)</name>
        <dbReference type="ChEBI" id="CHEBI:57540"/>
    </ligand>
</feature>
<evidence type="ECO:0000256" key="9">
    <source>
        <dbReference type="PIRSR" id="PIRSR000099-4"/>
    </source>
</evidence>
<evidence type="ECO:0000256" key="8">
    <source>
        <dbReference type="PIRSR" id="PIRSR000099-3"/>
    </source>
</evidence>
<feature type="active site" description="Proton acceptor" evidence="6">
    <location>
        <position position="319"/>
    </location>
</feature>
<dbReference type="GO" id="GO:0005829">
    <property type="term" value="C:cytosol"/>
    <property type="evidence" value="ECO:0007669"/>
    <property type="project" value="TreeGrafter"/>
</dbReference>
<dbReference type="NCBIfam" id="TIGR00069">
    <property type="entry name" value="hisD"/>
    <property type="match status" value="1"/>
</dbReference>
<evidence type="ECO:0000256" key="5">
    <source>
        <dbReference type="PIRNR" id="PIRNR000099"/>
    </source>
</evidence>
<evidence type="ECO:0000256" key="6">
    <source>
        <dbReference type="PIRSR" id="PIRSR000099-1"/>
    </source>
</evidence>
<feature type="binding site" evidence="7">
    <location>
        <position position="205"/>
    </location>
    <ligand>
        <name>NAD(+)</name>
        <dbReference type="ChEBI" id="CHEBI:57540"/>
    </ligand>
</feature>
<feature type="binding site" evidence="8">
    <location>
        <position position="253"/>
    </location>
    <ligand>
        <name>substrate</name>
    </ligand>
</feature>
<keyword evidence="4 5" id="KW-0560">Oxidoreductase</keyword>
<dbReference type="GO" id="GO:0051287">
    <property type="term" value="F:NAD binding"/>
    <property type="evidence" value="ECO:0007669"/>
    <property type="project" value="InterPro"/>
</dbReference>
<feature type="binding site" evidence="9">
    <location>
        <position position="352"/>
    </location>
    <ligand>
        <name>Zn(2+)</name>
        <dbReference type="ChEBI" id="CHEBI:29105"/>
    </ligand>
</feature>
<dbReference type="InterPro" id="IPR022695">
    <property type="entry name" value="Histidinol_DH_monofunct"/>
</dbReference>
<dbReference type="PIRSF" id="PIRSF000099">
    <property type="entry name" value="Histidinol_dh"/>
    <property type="match status" value="1"/>
</dbReference>
<evidence type="ECO:0000313" key="14">
    <source>
        <dbReference type="Proteomes" id="UP000013026"/>
    </source>
</evidence>
<dbReference type="Pfam" id="PF00815">
    <property type="entry name" value="Histidinol_dh"/>
    <property type="match status" value="1"/>
</dbReference>
<dbReference type="STRING" id="504728.K649_09815"/>
<evidence type="ECO:0000256" key="1">
    <source>
        <dbReference type="ARBA" id="ARBA00010178"/>
    </source>
</evidence>
<reference evidence="12 14" key="3">
    <citation type="submission" date="2013-04" db="EMBL/GenBank/DDBJ databases">
        <authorList>
            <person name="Chin J."/>
            <person name="Alexander D.H."/>
            <person name="Marks P."/>
            <person name="Korlach J."/>
            <person name="Clum A."/>
            <person name="Copeland A."/>
        </authorList>
    </citation>
    <scope>NUCLEOTIDE SEQUENCE [LARGE SCALE GENOMIC DNA]</scope>
    <source>
        <strain evidence="14">ATCC 35948 / DSM 1279 / VKM B-1258 / 21</strain>
        <strain evidence="12">DSM 1279</strain>
    </source>
</reference>
<dbReference type="GO" id="GO:0000105">
    <property type="term" value="P:L-histidine biosynthetic process"/>
    <property type="evidence" value="ECO:0007669"/>
    <property type="project" value="InterPro"/>
</dbReference>
<feature type="binding site" evidence="9">
    <location>
        <position position="250"/>
    </location>
    <ligand>
        <name>Zn(2+)</name>
        <dbReference type="ChEBI" id="CHEBI:29105"/>
    </ligand>
</feature>
<dbReference type="PANTHER" id="PTHR21256:SF14">
    <property type="entry name" value="HISTIDINOL DEHYDROGENASE"/>
    <property type="match status" value="1"/>
</dbReference>
<evidence type="ECO:0000256" key="7">
    <source>
        <dbReference type="PIRSR" id="PIRSR000099-2"/>
    </source>
</evidence>
<feature type="binding site" evidence="7">
    <location>
        <position position="182"/>
    </location>
    <ligand>
        <name>NAD(+)</name>
        <dbReference type="ChEBI" id="CHEBI:57540"/>
    </ligand>
</feature>
<gene>
    <name evidence="11" type="ordered locus">Mrub_2545</name>
    <name evidence="12" type="ORF">K649_09815</name>
</gene>
<dbReference type="OrthoDB" id="9805269at2"/>
<reference evidence="12" key="2">
    <citation type="submission" date="2013-04" db="EMBL/GenBank/DDBJ databases">
        <title>Non-Hybrid, Finished Microbial Genome Assemblies from Long-Read SMRT Sequencing Data.</title>
        <authorList>
            <person name="Klammer A."/>
            <person name="Drake J."/>
            <person name="Heiner C."/>
            <person name="Clum A."/>
            <person name="Copeland A."/>
            <person name="Huddleston J."/>
            <person name="Eichler E."/>
            <person name="Turner S.W."/>
        </authorList>
    </citation>
    <scope>NUCLEOTIDE SEQUENCE</scope>
    <source>
        <strain evidence="12">DSM 1279</strain>
    </source>
</reference>
<dbReference type="EMBL" id="CP005385">
    <property type="protein sequence ID" value="AGK05255.1"/>
    <property type="molecule type" value="Genomic_DNA"/>
</dbReference>
<evidence type="ECO:0000256" key="3">
    <source>
        <dbReference type="ARBA" id="ARBA00022833"/>
    </source>
</evidence>
<name>D3PMI9_MEIRD</name>
<evidence type="ECO:0000256" key="2">
    <source>
        <dbReference type="ARBA" id="ARBA00022723"/>
    </source>
</evidence>
<feature type="binding site" evidence="8">
    <location>
        <position position="352"/>
    </location>
    <ligand>
        <name>substrate</name>
    </ligand>
</feature>
<dbReference type="InterPro" id="IPR001692">
    <property type="entry name" value="Histidinol_DH_CS"/>
</dbReference>
<evidence type="ECO:0000256" key="10">
    <source>
        <dbReference type="RuleBase" id="RU004175"/>
    </source>
</evidence>
<dbReference type="InterPro" id="IPR016161">
    <property type="entry name" value="Ald_DH/histidinol_DH"/>
</dbReference>
<evidence type="ECO:0000313" key="12">
    <source>
        <dbReference type="EMBL" id="AGK05255.1"/>
    </source>
</evidence>
<sequence>MAKIIKSGLSQQARFQADLEIQRTVEQILREVEAQGDAAVRAYSEQFDHWSPPSFQLSAEEIERAMASLPPQVLEDIAFAQEQIRNFARHQRQTLQDLEVETLPGVVLGHKHIPVDSVGCYVPGGRYAMVASAHMSIVTAREAGVRRIVACTPPLKGQLPAATVAAMAMAGADEIYLLGGVQAVAAMALGTQSMAPVDMLCGPGNAYIAEAKRQLFGRVGIDLLAGPTEVLVIADDSADAEMVATDLLGQAEHGPTSPAVLITTSKALAQETLQEIERQLQTLPTADVAGAAWRDYGEIILVENEEEAVLEADRIASEHVEVLTRNPEYFLQRLRNYGALFLGPQTNVAYGDKVIGTNHTLPTRKAARYSGGLWVGKFLKTVTYQKVSPEASALIGTYGSRLCALEGFWGHKAQCDLRVRRYGKEVAIH</sequence>